<accession>X1A0T5</accession>
<dbReference type="EMBL" id="BART01003929">
    <property type="protein sequence ID" value="GAG63757.1"/>
    <property type="molecule type" value="Genomic_DNA"/>
</dbReference>
<dbReference type="AlphaFoldDB" id="X1A0T5"/>
<comment type="caution">
    <text evidence="1">The sequence shown here is derived from an EMBL/GenBank/DDBJ whole genome shotgun (WGS) entry which is preliminary data.</text>
</comment>
<evidence type="ECO:0000313" key="1">
    <source>
        <dbReference type="EMBL" id="GAG63757.1"/>
    </source>
</evidence>
<protein>
    <submittedName>
        <fullName evidence="1">Uncharacterized protein</fullName>
    </submittedName>
</protein>
<sequence>MIDYIQLYKIRKKVKKIIKDKIKDDELATTKNSCISCLADDISWEIYYLLKDK</sequence>
<gene>
    <name evidence="1" type="ORF">S01H4_10334</name>
</gene>
<organism evidence="1">
    <name type="scientific">marine sediment metagenome</name>
    <dbReference type="NCBI Taxonomy" id="412755"/>
    <lineage>
        <taxon>unclassified sequences</taxon>
        <taxon>metagenomes</taxon>
        <taxon>ecological metagenomes</taxon>
    </lineage>
</organism>
<proteinExistence type="predicted"/>
<reference evidence="1" key="1">
    <citation type="journal article" date="2014" name="Front. Microbiol.">
        <title>High frequency of phylogenetically diverse reductive dehalogenase-homologous genes in deep subseafloor sedimentary metagenomes.</title>
        <authorList>
            <person name="Kawai M."/>
            <person name="Futagami T."/>
            <person name="Toyoda A."/>
            <person name="Takaki Y."/>
            <person name="Nishi S."/>
            <person name="Hori S."/>
            <person name="Arai W."/>
            <person name="Tsubouchi T."/>
            <person name="Morono Y."/>
            <person name="Uchiyama I."/>
            <person name="Ito T."/>
            <person name="Fujiyama A."/>
            <person name="Inagaki F."/>
            <person name="Takami H."/>
        </authorList>
    </citation>
    <scope>NUCLEOTIDE SEQUENCE</scope>
    <source>
        <strain evidence="1">Expedition CK06-06</strain>
    </source>
</reference>
<name>X1A0T5_9ZZZZ</name>